<proteinExistence type="predicted"/>
<dbReference type="SUPFAM" id="SSF51445">
    <property type="entry name" value="(Trans)glycosidases"/>
    <property type="match status" value="1"/>
</dbReference>
<evidence type="ECO:0000313" key="2">
    <source>
        <dbReference type="Proteomes" id="UP000722485"/>
    </source>
</evidence>
<dbReference type="EMBL" id="JAANBB010000044">
    <property type="protein sequence ID" value="KAF7553541.1"/>
    <property type="molecule type" value="Genomic_DNA"/>
</dbReference>
<accession>A0A9P5LDG4</accession>
<sequence length="119" mass="12878">MSASTRKKLGMLTNGIQAADFLEVLRPTLDSSEFAGVKVTCCDGIGWDSQQQMLKDIQSVNAEKFMDVVSSHGYSAAPGDPFNTTLSVLQTEWANIFSPWSTGWDTGADGDGLLWASRI</sequence>
<comment type="caution">
    <text evidence="1">The sequence shown here is derived from an EMBL/GenBank/DDBJ whole genome shotgun (WGS) entry which is preliminary data.</text>
</comment>
<dbReference type="Proteomes" id="UP000722485">
    <property type="component" value="Unassembled WGS sequence"/>
</dbReference>
<dbReference type="AlphaFoldDB" id="A0A9P5LDG4"/>
<dbReference type="InterPro" id="IPR017853">
    <property type="entry name" value="GH"/>
</dbReference>
<evidence type="ECO:0000313" key="1">
    <source>
        <dbReference type="EMBL" id="KAF7553541.1"/>
    </source>
</evidence>
<organism evidence="1 2">
    <name type="scientific">Cylindrodendrum hubeiense</name>
    <dbReference type="NCBI Taxonomy" id="595255"/>
    <lineage>
        <taxon>Eukaryota</taxon>
        <taxon>Fungi</taxon>
        <taxon>Dikarya</taxon>
        <taxon>Ascomycota</taxon>
        <taxon>Pezizomycotina</taxon>
        <taxon>Sordariomycetes</taxon>
        <taxon>Hypocreomycetidae</taxon>
        <taxon>Hypocreales</taxon>
        <taxon>Nectriaceae</taxon>
        <taxon>Cylindrodendrum</taxon>
    </lineage>
</organism>
<dbReference type="OrthoDB" id="2012278at2759"/>
<keyword evidence="2" id="KW-1185">Reference proteome</keyword>
<gene>
    <name evidence="1" type="ORF">G7Z17_g3540</name>
</gene>
<reference evidence="1" key="1">
    <citation type="submission" date="2020-03" db="EMBL/GenBank/DDBJ databases">
        <title>Draft Genome Sequence of Cylindrodendrum hubeiense.</title>
        <authorList>
            <person name="Buettner E."/>
            <person name="Kellner H."/>
        </authorList>
    </citation>
    <scope>NUCLEOTIDE SEQUENCE</scope>
    <source>
        <strain evidence="1">IHI 201604</strain>
    </source>
</reference>
<protein>
    <submittedName>
        <fullName evidence="1">Uncharacterized protein</fullName>
    </submittedName>
</protein>
<name>A0A9P5LDG4_9HYPO</name>
<dbReference type="Gene3D" id="3.20.20.80">
    <property type="entry name" value="Glycosidases"/>
    <property type="match status" value="1"/>
</dbReference>